<accession>A0AA87CS82</accession>
<organism evidence="1 2">
    <name type="scientific">Providencia stuartii ATCC 25827</name>
    <dbReference type="NCBI Taxonomy" id="471874"/>
    <lineage>
        <taxon>Bacteria</taxon>
        <taxon>Pseudomonadati</taxon>
        <taxon>Pseudomonadota</taxon>
        <taxon>Gammaproteobacteria</taxon>
        <taxon>Enterobacterales</taxon>
        <taxon>Morganellaceae</taxon>
        <taxon>Providencia</taxon>
    </lineage>
</organism>
<protein>
    <submittedName>
        <fullName evidence="1">Uncharacterized protein</fullName>
    </submittedName>
</protein>
<sequence>MISKKRSHETVNHCFCVEGGSWYGAATSYSEYKGAADKR</sequence>
<reference evidence="2" key="2">
    <citation type="submission" date="2008-04" db="EMBL/GenBank/DDBJ databases">
        <title>Draft genome sequence of Providencia stuartii(ATCC 25827).</title>
        <authorList>
            <person name="Sudarsanam P."/>
            <person name="Ley R."/>
            <person name="Guruge J."/>
            <person name="Turnbaugh P.J."/>
            <person name="Mahowald M."/>
            <person name="Liep D."/>
            <person name="Gordon J."/>
        </authorList>
    </citation>
    <scope>NUCLEOTIDE SEQUENCE [LARGE SCALE GENOMIC DNA]</scope>
    <source>
        <strain evidence="2">ATCC 25827</strain>
    </source>
</reference>
<comment type="caution">
    <text evidence="1">The sequence shown here is derived from an EMBL/GenBank/DDBJ whole genome shotgun (WGS) entry which is preliminary data.</text>
</comment>
<evidence type="ECO:0000313" key="1">
    <source>
        <dbReference type="EMBL" id="EDU57333.1"/>
    </source>
</evidence>
<proteinExistence type="predicted"/>
<dbReference type="AlphaFoldDB" id="A0AA87CS82"/>
<name>A0AA87CS82_PROST</name>
<evidence type="ECO:0000313" key="2">
    <source>
        <dbReference type="Proteomes" id="UP000004506"/>
    </source>
</evidence>
<gene>
    <name evidence="1" type="ORF">PROSTU_04576</name>
</gene>
<reference evidence="2" key="1">
    <citation type="submission" date="2008-04" db="EMBL/GenBank/DDBJ databases">
        <title>Draft genome sequence of Providencia stuartii (ATCC 25827).</title>
        <authorList>
            <person name="Sudarsanam P."/>
            <person name="Ley R."/>
            <person name="Guruge J."/>
            <person name="Turnbaugh P.J."/>
            <person name="Mahowald M."/>
            <person name="Liep D."/>
            <person name="Gordon J."/>
        </authorList>
    </citation>
    <scope>NUCLEOTIDE SEQUENCE [LARGE SCALE GENOMIC DNA]</scope>
    <source>
        <strain evidence="2">ATCC 25827</strain>
    </source>
</reference>
<dbReference type="EMBL" id="ABJD02000118">
    <property type="protein sequence ID" value="EDU57333.1"/>
    <property type="molecule type" value="Genomic_DNA"/>
</dbReference>
<dbReference type="Proteomes" id="UP000004506">
    <property type="component" value="Unassembled WGS sequence"/>
</dbReference>
<reference evidence="1 2" key="3">
    <citation type="submission" date="2008-05" db="EMBL/GenBank/DDBJ databases">
        <authorList>
            <person name="Fulton L."/>
            <person name="Clifton S."/>
            <person name="Fulton B."/>
            <person name="Xu J."/>
            <person name="Minx P."/>
            <person name="Pepin K.H."/>
            <person name="Johnson M."/>
            <person name="Thiruvilangam P."/>
            <person name="Bhonagiri V."/>
            <person name="Nash W.E."/>
            <person name="Mardis E.R."/>
            <person name="Wilson R.K."/>
        </authorList>
    </citation>
    <scope>NUCLEOTIDE SEQUENCE [LARGE SCALE GENOMIC DNA]</scope>
    <source>
        <strain evidence="1 2">ATCC 25827</strain>
    </source>
</reference>